<evidence type="ECO:0000313" key="2">
    <source>
        <dbReference type="Proteomes" id="UP000499080"/>
    </source>
</evidence>
<dbReference type="EMBL" id="BGPR01054610">
    <property type="protein sequence ID" value="GBO31340.1"/>
    <property type="molecule type" value="Genomic_DNA"/>
</dbReference>
<protein>
    <submittedName>
        <fullName evidence="1">Uncharacterized protein</fullName>
    </submittedName>
</protein>
<sequence>MSRHLSSETASFDVDTNLSDATELPTKDEYFLATKNRRRLQTKLFINQSIGQYLSVHYDSFSNPPTNRCLEEAVIDFKEENKGILEKYQEECLLNPDVILGLDDTGRSLCRK</sequence>
<evidence type="ECO:0000313" key="1">
    <source>
        <dbReference type="EMBL" id="GBO31340.1"/>
    </source>
</evidence>
<accession>A0A4Y2W5D4</accession>
<gene>
    <name evidence="1" type="ORF">AVEN_19631_1</name>
</gene>
<dbReference type="Proteomes" id="UP000499080">
    <property type="component" value="Unassembled WGS sequence"/>
</dbReference>
<name>A0A4Y2W5D4_ARAVE</name>
<dbReference type="AlphaFoldDB" id="A0A4Y2W5D4"/>
<reference evidence="1 2" key="1">
    <citation type="journal article" date="2019" name="Sci. Rep.">
        <title>Orb-weaving spider Araneus ventricosus genome elucidates the spidroin gene catalogue.</title>
        <authorList>
            <person name="Kono N."/>
            <person name="Nakamura H."/>
            <person name="Ohtoshi R."/>
            <person name="Moran D.A.P."/>
            <person name="Shinohara A."/>
            <person name="Yoshida Y."/>
            <person name="Fujiwara M."/>
            <person name="Mori M."/>
            <person name="Tomita M."/>
            <person name="Arakawa K."/>
        </authorList>
    </citation>
    <scope>NUCLEOTIDE SEQUENCE [LARGE SCALE GENOMIC DNA]</scope>
</reference>
<organism evidence="1 2">
    <name type="scientific">Araneus ventricosus</name>
    <name type="common">Orbweaver spider</name>
    <name type="synonym">Epeira ventricosa</name>
    <dbReference type="NCBI Taxonomy" id="182803"/>
    <lineage>
        <taxon>Eukaryota</taxon>
        <taxon>Metazoa</taxon>
        <taxon>Ecdysozoa</taxon>
        <taxon>Arthropoda</taxon>
        <taxon>Chelicerata</taxon>
        <taxon>Arachnida</taxon>
        <taxon>Araneae</taxon>
        <taxon>Araneomorphae</taxon>
        <taxon>Entelegynae</taxon>
        <taxon>Araneoidea</taxon>
        <taxon>Araneidae</taxon>
        <taxon>Araneus</taxon>
    </lineage>
</organism>
<proteinExistence type="predicted"/>
<comment type="caution">
    <text evidence="1">The sequence shown here is derived from an EMBL/GenBank/DDBJ whole genome shotgun (WGS) entry which is preliminary data.</text>
</comment>
<keyword evidence="2" id="KW-1185">Reference proteome</keyword>